<accession>A0ABT0NKT5</accession>
<keyword evidence="1" id="KW-0472">Membrane</keyword>
<dbReference type="EMBL" id="SNUZ01000017">
    <property type="protein sequence ID" value="MCL3788512.1"/>
    <property type="molecule type" value="Genomic_DNA"/>
</dbReference>
<keyword evidence="1" id="KW-1133">Transmembrane helix</keyword>
<gene>
    <name evidence="2" type="ORF">E2N93_11035</name>
</gene>
<organism evidence="2 3">
    <name type="scientific">Ruminococcus bromii</name>
    <dbReference type="NCBI Taxonomy" id="40518"/>
    <lineage>
        <taxon>Bacteria</taxon>
        <taxon>Bacillati</taxon>
        <taxon>Bacillota</taxon>
        <taxon>Clostridia</taxon>
        <taxon>Eubacteriales</taxon>
        <taxon>Oscillospiraceae</taxon>
        <taxon>Ruminococcus</taxon>
    </lineage>
</organism>
<keyword evidence="3" id="KW-1185">Reference proteome</keyword>
<dbReference type="RefSeq" id="WP_249377334.1">
    <property type="nucleotide sequence ID" value="NZ_SNUZ01000017.1"/>
</dbReference>
<proteinExistence type="predicted"/>
<evidence type="ECO:0000313" key="3">
    <source>
        <dbReference type="Proteomes" id="UP001056693"/>
    </source>
</evidence>
<evidence type="ECO:0000313" key="2">
    <source>
        <dbReference type="EMBL" id="MCL3788512.1"/>
    </source>
</evidence>
<feature type="transmembrane region" description="Helical" evidence="1">
    <location>
        <begin position="127"/>
        <end position="153"/>
    </location>
</feature>
<protein>
    <submittedName>
        <fullName evidence="2">Uncharacterized protein</fullName>
    </submittedName>
</protein>
<sequence length="162" mass="18491">MKNFNCVLLLSLLISLCFIIIPLSKNVLSQIIVSLLFFIIAYFFIIALKRDRKSKYKTTDKKRYIPAVLCVTVFAFSCVVFQILIYLKNTVKYNYCVSMSLLHFIISMILAFAVLSISKNNVNNTAAFVKIILLINLIVNFIISCLLIFGYYFNNSGVIILS</sequence>
<comment type="caution">
    <text evidence="2">The sequence shown here is derived from an EMBL/GenBank/DDBJ whole genome shotgun (WGS) entry which is preliminary data.</text>
</comment>
<name>A0ABT0NKT5_9FIRM</name>
<feature type="transmembrane region" description="Helical" evidence="1">
    <location>
        <begin position="64"/>
        <end position="87"/>
    </location>
</feature>
<reference evidence="2 3" key="1">
    <citation type="submission" date="2019-03" db="EMBL/GenBank/DDBJ databases">
        <authorList>
            <person name="Molinero N."/>
            <person name="Sanchez B."/>
            <person name="Walker A."/>
            <person name="Duncan S."/>
            <person name="Delgado S."/>
            <person name="Margolles A."/>
        </authorList>
    </citation>
    <scope>NUCLEOTIDE SEQUENCE [LARGE SCALE GENOMIC DNA]</scope>
    <source>
        <strain evidence="2 3">IPLA60002</strain>
    </source>
</reference>
<evidence type="ECO:0000256" key="1">
    <source>
        <dbReference type="SAM" id="Phobius"/>
    </source>
</evidence>
<dbReference type="Proteomes" id="UP001056693">
    <property type="component" value="Unassembled WGS sequence"/>
</dbReference>
<feature type="transmembrane region" description="Helical" evidence="1">
    <location>
        <begin position="27"/>
        <end position="48"/>
    </location>
</feature>
<feature type="transmembrane region" description="Helical" evidence="1">
    <location>
        <begin position="93"/>
        <end position="115"/>
    </location>
</feature>
<keyword evidence="1" id="KW-0812">Transmembrane</keyword>